<evidence type="ECO:0000259" key="2">
    <source>
        <dbReference type="Pfam" id="PF01826"/>
    </source>
</evidence>
<feature type="chain" id="PRO_5026724435" evidence="1">
    <location>
        <begin position="19"/>
        <end position="98"/>
    </location>
</feature>
<keyword evidence="1" id="KW-0732">Signal</keyword>
<dbReference type="Proteomes" id="UP001652582">
    <property type="component" value="Chromosome 10"/>
</dbReference>
<evidence type="ECO:0000256" key="1">
    <source>
        <dbReference type="SAM" id="SignalP"/>
    </source>
</evidence>
<name>A0A6J1MU08_BICAN</name>
<organism evidence="3 4">
    <name type="scientific">Bicyclus anynana</name>
    <name type="common">Squinting bush brown butterfly</name>
    <dbReference type="NCBI Taxonomy" id="110368"/>
    <lineage>
        <taxon>Eukaryota</taxon>
        <taxon>Metazoa</taxon>
        <taxon>Ecdysozoa</taxon>
        <taxon>Arthropoda</taxon>
        <taxon>Hexapoda</taxon>
        <taxon>Insecta</taxon>
        <taxon>Pterygota</taxon>
        <taxon>Neoptera</taxon>
        <taxon>Endopterygota</taxon>
        <taxon>Lepidoptera</taxon>
        <taxon>Glossata</taxon>
        <taxon>Ditrysia</taxon>
        <taxon>Papilionoidea</taxon>
        <taxon>Nymphalidae</taxon>
        <taxon>Satyrinae</taxon>
        <taxon>Satyrini</taxon>
        <taxon>Mycalesina</taxon>
        <taxon>Bicyclus</taxon>
    </lineage>
</organism>
<feature type="domain" description="TIL" evidence="2">
    <location>
        <begin position="29"/>
        <end position="88"/>
    </location>
</feature>
<evidence type="ECO:0000313" key="3">
    <source>
        <dbReference type="Proteomes" id="UP001652582"/>
    </source>
</evidence>
<dbReference type="InterPro" id="IPR002919">
    <property type="entry name" value="TIL_dom"/>
</dbReference>
<dbReference type="CDD" id="cd19941">
    <property type="entry name" value="TIL"/>
    <property type="match status" value="1"/>
</dbReference>
<dbReference type="InterPro" id="IPR036084">
    <property type="entry name" value="Ser_inhib-like_sf"/>
</dbReference>
<dbReference type="RefSeq" id="XP_023939135.1">
    <property type="nucleotide sequence ID" value="XM_024083367.2"/>
</dbReference>
<feature type="signal peptide" evidence="1">
    <location>
        <begin position="1"/>
        <end position="18"/>
    </location>
</feature>
<keyword evidence="3" id="KW-1185">Reference proteome</keyword>
<reference evidence="4" key="1">
    <citation type="submission" date="2025-08" db="UniProtKB">
        <authorList>
            <consortium name="RefSeq"/>
        </authorList>
    </citation>
    <scope>IDENTIFICATION</scope>
</reference>
<protein>
    <submittedName>
        <fullName evidence="4">Chymotrypsin/elastase isoinhibitor 1</fullName>
    </submittedName>
</protein>
<dbReference type="KEGG" id="bany:112046657"/>
<evidence type="ECO:0000313" key="4">
    <source>
        <dbReference type="RefSeq" id="XP_023939135.1"/>
    </source>
</evidence>
<accession>A0A6J1MU08</accession>
<proteinExistence type="predicted"/>
<gene>
    <name evidence="4" type="primary">LOC112046657</name>
</gene>
<dbReference type="OrthoDB" id="671595at2759"/>
<dbReference type="Pfam" id="PF01826">
    <property type="entry name" value="TIL"/>
    <property type="match status" value="1"/>
</dbReference>
<dbReference type="SUPFAM" id="SSF57567">
    <property type="entry name" value="Serine protease inhibitors"/>
    <property type="match status" value="1"/>
</dbReference>
<dbReference type="GeneID" id="112046657"/>
<dbReference type="Gene3D" id="2.10.25.10">
    <property type="entry name" value="Laminin"/>
    <property type="match status" value="1"/>
</dbReference>
<sequence>MIAKVFVVLAFLAYVTNSTPVDEQKPFDCPPNEIYYKCSPLACYKKCEHLLKPRACPLVTADCYQPACECINNYLRDKQGKCIPTIECPKLPNLNGQS</sequence>
<dbReference type="AlphaFoldDB" id="A0A6J1MU08"/>